<keyword evidence="2" id="KW-0288">FMN</keyword>
<gene>
    <name evidence="4" type="ORF">K8V90_10750</name>
</gene>
<organism evidence="4 5">
    <name type="scientific">Romboutsia timonensis</name>
    <dbReference type="NCBI Taxonomy" id="1776391"/>
    <lineage>
        <taxon>Bacteria</taxon>
        <taxon>Bacillati</taxon>
        <taxon>Bacillota</taxon>
        <taxon>Clostridia</taxon>
        <taxon>Peptostreptococcales</taxon>
        <taxon>Peptostreptococcaceae</taxon>
        <taxon>Romboutsia</taxon>
    </lineage>
</organism>
<dbReference type="PANTHER" id="PTHR43278:SF2">
    <property type="entry name" value="IRON-SULFUR FLAVOPROTEIN"/>
    <property type="match status" value="1"/>
</dbReference>
<dbReference type="Gene3D" id="3.40.50.360">
    <property type="match status" value="1"/>
</dbReference>
<accession>A0A921T152</accession>
<proteinExistence type="predicted"/>
<dbReference type="SUPFAM" id="SSF52218">
    <property type="entry name" value="Flavoproteins"/>
    <property type="match status" value="1"/>
</dbReference>
<dbReference type="EMBL" id="DYUB01000333">
    <property type="protein sequence ID" value="HJG97570.1"/>
    <property type="molecule type" value="Genomic_DNA"/>
</dbReference>
<evidence type="ECO:0000313" key="4">
    <source>
        <dbReference type="EMBL" id="HJG97570.1"/>
    </source>
</evidence>
<sequence>MKILIIHGSPRRGNTWNIVNRVREKINKEIDVNYEIIELSKMKIPMCTGCFNCILKSEEKCPHYESIKYINNKIDWCDAMIITSPVYSLQVSGQLKNFLDHMSYNFHRPKYFNKKALIITTTAGVNAKEISNYINEVLTFWGINTTYKLPIVYRDNNLEKYDKQIDKVLSKFIDTLKNEKLKAPTFKTVAMYNSFRSMSTTLYTKGNPDYDYWKSSELYKYPYHPDINIGMIKMVFGNTLYKTISKKMKNNKELKYNEREIKIIKRLPKEEVINYR</sequence>
<reference evidence="4" key="1">
    <citation type="journal article" date="2021" name="PeerJ">
        <title>Extensive microbial diversity within the chicken gut microbiome revealed by metagenomics and culture.</title>
        <authorList>
            <person name="Gilroy R."/>
            <person name="Ravi A."/>
            <person name="Getino M."/>
            <person name="Pursley I."/>
            <person name="Horton D.L."/>
            <person name="Alikhan N.F."/>
            <person name="Baker D."/>
            <person name="Gharbi K."/>
            <person name="Hall N."/>
            <person name="Watson M."/>
            <person name="Adriaenssens E.M."/>
            <person name="Foster-Nyarko E."/>
            <person name="Jarju S."/>
            <person name="Secka A."/>
            <person name="Antonio M."/>
            <person name="Oren A."/>
            <person name="Chaudhuri R.R."/>
            <person name="La Ragione R."/>
            <person name="Hildebrand F."/>
            <person name="Pallen M.J."/>
        </authorList>
    </citation>
    <scope>NUCLEOTIDE SEQUENCE</scope>
    <source>
        <strain evidence="4">1277</strain>
    </source>
</reference>
<keyword evidence="1" id="KW-0285">Flavoprotein</keyword>
<evidence type="ECO:0000256" key="2">
    <source>
        <dbReference type="ARBA" id="ARBA00022643"/>
    </source>
</evidence>
<reference evidence="4" key="2">
    <citation type="submission" date="2021-09" db="EMBL/GenBank/DDBJ databases">
        <authorList>
            <person name="Gilroy R."/>
        </authorList>
    </citation>
    <scope>NUCLEOTIDE SEQUENCE</scope>
    <source>
        <strain evidence="4">1277</strain>
    </source>
</reference>
<dbReference type="InterPro" id="IPR029039">
    <property type="entry name" value="Flavoprotein-like_sf"/>
</dbReference>
<dbReference type="PANTHER" id="PTHR43278">
    <property type="entry name" value="NAD(P)H-DEPENDENT FMN-CONTAINING OXIDOREDUCTASE YWQN-RELATED"/>
    <property type="match status" value="1"/>
</dbReference>
<dbReference type="InterPro" id="IPR005025">
    <property type="entry name" value="FMN_Rdtase-like_dom"/>
</dbReference>
<evidence type="ECO:0000313" key="5">
    <source>
        <dbReference type="Proteomes" id="UP000776700"/>
    </source>
</evidence>
<dbReference type="Pfam" id="PF03358">
    <property type="entry name" value="FMN_red"/>
    <property type="match status" value="1"/>
</dbReference>
<dbReference type="InterPro" id="IPR051796">
    <property type="entry name" value="ISF_SsuE-like"/>
</dbReference>
<dbReference type="Proteomes" id="UP000776700">
    <property type="component" value="Unassembled WGS sequence"/>
</dbReference>
<evidence type="ECO:0000256" key="1">
    <source>
        <dbReference type="ARBA" id="ARBA00022630"/>
    </source>
</evidence>
<evidence type="ECO:0000259" key="3">
    <source>
        <dbReference type="Pfam" id="PF03358"/>
    </source>
</evidence>
<feature type="domain" description="NADPH-dependent FMN reductase-like" evidence="3">
    <location>
        <begin position="1"/>
        <end position="139"/>
    </location>
</feature>
<dbReference type="AlphaFoldDB" id="A0A921T152"/>
<name>A0A921T152_9FIRM</name>
<comment type="caution">
    <text evidence="4">The sequence shown here is derived from an EMBL/GenBank/DDBJ whole genome shotgun (WGS) entry which is preliminary data.</text>
</comment>
<protein>
    <submittedName>
        <fullName evidence="4">NAD(P)H-dependent oxidoreductase</fullName>
    </submittedName>
</protein>
<dbReference type="GO" id="GO:0016491">
    <property type="term" value="F:oxidoreductase activity"/>
    <property type="evidence" value="ECO:0007669"/>
    <property type="project" value="InterPro"/>
</dbReference>